<dbReference type="Proteomes" id="UP000269148">
    <property type="component" value="Unassembled WGS sequence"/>
</dbReference>
<dbReference type="Gene3D" id="3.40.50.450">
    <property type="match status" value="1"/>
</dbReference>
<dbReference type="PIRSF" id="PIRSF021290">
    <property type="entry name" value="DUF1273"/>
    <property type="match status" value="1"/>
</dbReference>
<dbReference type="STRING" id="1346.BMF34_07830"/>
<dbReference type="KEGG" id="siz:SI82_07920"/>
<evidence type="ECO:0000256" key="1">
    <source>
        <dbReference type="HAMAP-Rule" id="MF_01575"/>
    </source>
</evidence>
<reference evidence="3 5" key="2">
    <citation type="submission" date="2018-06" db="EMBL/GenBank/DDBJ databases">
        <title>Mutators as drivers of adaptation in pathogenic bacteria and a risk factor for host jumps and vaccine escape.</title>
        <authorList>
            <person name="Barnes A.C."/>
            <person name="Silayeva O."/>
        </authorList>
    </citation>
    <scope>NUCLEOTIDE SEQUENCE [LARGE SCALE GENOMIC DNA]</scope>
    <source>
        <strain evidence="3 5">QMA0445</strain>
    </source>
</reference>
<gene>
    <name evidence="3" type="ORF">DIY07_07945</name>
    <name evidence="2" type="ORF">DQ08_07805</name>
</gene>
<name>A0A3L8GF59_STRIN</name>
<evidence type="ECO:0000313" key="5">
    <source>
        <dbReference type="Proteomes" id="UP000269148"/>
    </source>
</evidence>
<dbReference type="PANTHER" id="PTHR38440:SF1">
    <property type="entry name" value="UPF0398 PROTEIN SPR0331"/>
    <property type="match status" value="1"/>
</dbReference>
<proteinExistence type="inferred from homology"/>
<sequence>MTAILVTGYRSFDLGIFKEKDTRIDVIKRAISKDLIAFIESGVDWFIFTGNLGFEYWALEVAKQLQADYPIQIATVFLFENHGEQWNEGNQQKLADFKTVDFVKYSFKHYENPSQFKQYNQFIIENTDGAYLFYDNENETNMKYLVAQMSEKRNYDMHFLTFERLNEINDEE</sequence>
<protein>
    <recommendedName>
        <fullName evidence="1">UPF0398 protein DIY07_07945</fullName>
    </recommendedName>
</protein>
<evidence type="ECO:0000313" key="4">
    <source>
        <dbReference type="Proteomes" id="UP000025245"/>
    </source>
</evidence>
<dbReference type="Pfam" id="PF06908">
    <property type="entry name" value="YpsA"/>
    <property type="match status" value="1"/>
</dbReference>
<dbReference type="InterPro" id="IPR010697">
    <property type="entry name" value="YspA"/>
</dbReference>
<dbReference type="PANTHER" id="PTHR38440">
    <property type="entry name" value="UPF0398 PROTEIN YPSA"/>
    <property type="match status" value="1"/>
</dbReference>
<dbReference type="Proteomes" id="UP000025245">
    <property type="component" value="Chromosome"/>
</dbReference>
<dbReference type="GeneID" id="35765835"/>
<reference evidence="2 4" key="1">
    <citation type="journal article" date="2014" name="Genome Announc.">
        <title>Complete Genome Sequence of a Virulent Strain, Streptococcus iniae ISET0901, Isolated from Diseased Tilapia.</title>
        <authorList>
            <person name="Pridgeon J.W."/>
            <person name="Zhang D."/>
            <person name="Zhang L."/>
        </authorList>
    </citation>
    <scope>NUCLEOTIDE SEQUENCE [LARGE SCALE GENOMIC DNA]</scope>
    <source>
        <strain evidence="2 4">ISET0901</strain>
    </source>
</reference>
<dbReference type="EMBL" id="CP007586">
    <property type="protein sequence ID" value="AHY16349.1"/>
    <property type="molecule type" value="Genomic_DNA"/>
</dbReference>
<evidence type="ECO:0000313" key="3">
    <source>
        <dbReference type="EMBL" id="RLU55679.1"/>
    </source>
</evidence>
<dbReference type="RefSeq" id="WP_003101788.1">
    <property type="nucleotide sequence ID" value="NZ_CP010783.1"/>
</dbReference>
<dbReference type="HAMAP" id="MF_01575">
    <property type="entry name" value="UPF0398"/>
    <property type="match status" value="1"/>
</dbReference>
<accession>A0A3L8GF59</accession>
<comment type="similarity">
    <text evidence="1">Belongs to the UPF0398 family.</text>
</comment>
<dbReference type="SUPFAM" id="SSF102405">
    <property type="entry name" value="MCP/YpsA-like"/>
    <property type="match status" value="1"/>
</dbReference>
<keyword evidence="4" id="KW-1185">Reference proteome</keyword>
<dbReference type="KEGG" id="siq:DQ08_07805"/>
<dbReference type="KEGG" id="sio:DW64_07790"/>
<dbReference type="SMR" id="A0A3L8GF59"/>
<dbReference type="AlphaFoldDB" id="A0A3L8GF59"/>
<dbReference type="OrthoDB" id="2301957at2"/>
<evidence type="ECO:0000313" key="2">
    <source>
        <dbReference type="EMBL" id="AHY16349.1"/>
    </source>
</evidence>
<dbReference type="NCBIfam" id="NF010181">
    <property type="entry name" value="PRK13660.1"/>
    <property type="match status" value="1"/>
</dbReference>
<dbReference type="EMBL" id="QLQD01000073">
    <property type="protein sequence ID" value="RLU55679.1"/>
    <property type="molecule type" value="Genomic_DNA"/>
</dbReference>
<organism evidence="3 5">
    <name type="scientific">Streptococcus iniae</name>
    <name type="common">Streptococcus shiloi</name>
    <dbReference type="NCBI Taxonomy" id="1346"/>
    <lineage>
        <taxon>Bacteria</taxon>
        <taxon>Bacillati</taxon>
        <taxon>Bacillota</taxon>
        <taxon>Bacilli</taxon>
        <taxon>Lactobacillales</taxon>
        <taxon>Streptococcaceae</taxon>
        <taxon>Streptococcus</taxon>
    </lineage>
</organism>